<dbReference type="EMBL" id="GEZM01078317">
    <property type="protein sequence ID" value="JAV62766.1"/>
    <property type="molecule type" value="Transcribed_RNA"/>
</dbReference>
<feature type="coiled-coil region" evidence="2">
    <location>
        <begin position="440"/>
        <end position="898"/>
    </location>
</feature>
<dbReference type="GO" id="GO:0032982">
    <property type="term" value="C:myosin filament"/>
    <property type="evidence" value="ECO:0007669"/>
    <property type="project" value="TreeGrafter"/>
</dbReference>
<feature type="domain" description="Myosin tail" evidence="4">
    <location>
        <begin position="252"/>
        <end position="817"/>
    </location>
</feature>
<name>A0A1Y1KTM2_PHOPY</name>
<feature type="compositionally biased region" description="Low complexity" evidence="3">
    <location>
        <begin position="94"/>
        <end position="107"/>
    </location>
</feature>
<organism evidence="5">
    <name type="scientific">Photinus pyralis</name>
    <name type="common">Common eastern firefly</name>
    <name type="synonym">Lampyris pyralis</name>
    <dbReference type="NCBI Taxonomy" id="7054"/>
    <lineage>
        <taxon>Eukaryota</taxon>
        <taxon>Metazoa</taxon>
        <taxon>Ecdysozoa</taxon>
        <taxon>Arthropoda</taxon>
        <taxon>Hexapoda</taxon>
        <taxon>Insecta</taxon>
        <taxon>Pterygota</taxon>
        <taxon>Neoptera</taxon>
        <taxon>Endopterygota</taxon>
        <taxon>Coleoptera</taxon>
        <taxon>Polyphaga</taxon>
        <taxon>Elateriformia</taxon>
        <taxon>Elateroidea</taxon>
        <taxon>Lampyridae</taxon>
        <taxon>Lampyrinae</taxon>
        <taxon>Photinus</taxon>
    </lineage>
</organism>
<dbReference type="GO" id="GO:0051015">
    <property type="term" value="F:actin filament binding"/>
    <property type="evidence" value="ECO:0007669"/>
    <property type="project" value="TreeGrafter"/>
</dbReference>
<dbReference type="GO" id="GO:0005737">
    <property type="term" value="C:cytoplasm"/>
    <property type="evidence" value="ECO:0007669"/>
    <property type="project" value="TreeGrafter"/>
</dbReference>
<evidence type="ECO:0000256" key="1">
    <source>
        <dbReference type="ARBA" id="ARBA00023054"/>
    </source>
</evidence>
<feature type="compositionally biased region" description="Polar residues" evidence="3">
    <location>
        <begin position="930"/>
        <end position="947"/>
    </location>
</feature>
<feature type="coiled-coil region" evidence="2">
    <location>
        <begin position="345"/>
        <end position="397"/>
    </location>
</feature>
<keyword evidence="1 2" id="KW-0175">Coiled coil</keyword>
<evidence type="ECO:0000256" key="3">
    <source>
        <dbReference type="SAM" id="MobiDB-lite"/>
    </source>
</evidence>
<evidence type="ECO:0000259" key="4">
    <source>
        <dbReference type="Pfam" id="PF01576"/>
    </source>
</evidence>
<evidence type="ECO:0000313" key="5">
    <source>
        <dbReference type="EMBL" id="JAV62766.1"/>
    </source>
</evidence>
<sequence>MPLSPSFYSSCSDFTRSRDASPISTSSGFTTHYPSTLSLFNGNSYSSLSSLPPPIPQHTRRMTPIRRTHTTHLDLASRRPVFFETRPLRNLTVLSTPSPSLTRSPSPIGSDRSTPVRRIFPQTGAAVDLDELHAKDEAPVVFDANLTFVLGTKGKMKHRVTPVPAYLDEGTTSNCLSNKIADFLKRTDHVMDEWKRLGHKESSSDAYDPHSIRRNAEDRRIIGRSRSATNILIKGFQLFSRSGSARSSVARDASECTEAEADELTELTADLAEEHSTSTLATERLDAETSERMRIERELIEVQTKNKLLQDTSEQLELELLYAKSDLNGISEEDEEGDGDGGVYKQRYERVRKELEFTKKRLQQQHEDDLEQLVALKKQLEKKLTDAYEEVEEQRQVVGQWKRKVQKVNGETNDLRLLLEEQSARNNMLEKKQRKFDSETQSLQDELRQERTAKDRLAREKETTIAEKFTLEANLADVRLELDLKEDKLQALKRELDELTYGGKTEEEVTILRKQKIDCERRLHDQEEELDELAGQVQLLEQAKLRLEMTLESQRKEGKREAQQRDDELEEVRCNAQKKVKALEAQLENEHEERTILLREKHELERRLTALAEADRNDRAGDEALLNKLKRDLKRTKVLLRDTQSQLERLKSDGPGKALVRQLRNQIEDLECARSIALKSKQSLETDLVETQTMLEDANRLKSEAEEKSNSVLRERSDLQAQLEENEEELAEVMKKYKAAVQQMSLDQMTLQEQVSLVSELESERNHLRDQLSELASKLESVETMGEASSNLHVKRMELKTKELESKLELEQTTRSRLEVQINRLKEAVDKLQTEIANSRTKEQLGQEQIRKLQKNLRELKEECNQSASKEADFLQKRKDLEKRCELAETETAAAKADLRLALKRIEDLQSAIQGELEDSPSEQTDSEQDSYTSDESVSTFLSNSKLHNAVKSDRNSIQIDSRRSSTSRSSTSSSMHGGKDYSYA</sequence>
<protein>
    <recommendedName>
        <fullName evidence="4">Myosin tail domain-containing protein</fullName>
    </recommendedName>
</protein>
<dbReference type="GO" id="GO:0016460">
    <property type="term" value="C:myosin II complex"/>
    <property type="evidence" value="ECO:0007669"/>
    <property type="project" value="TreeGrafter"/>
</dbReference>
<proteinExistence type="predicted"/>
<evidence type="ECO:0000256" key="2">
    <source>
        <dbReference type="SAM" id="Coils"/>
    </source>
</evidence>
<feature type="region of interest" description="Disordered" evidence="3">
    <location>
        <begin position="915"/>
        <end position="985"/>
    </location>
</feature>
<dbReference type="GO" id="GO:0031032">
    <property type="term" value="P:actomyosin structure organization"/>
    <property type="evidence" value="ECO:0007669"/>
    <property type="project" value="TreeGrafter"/>
</dbReference>
<feature type="coiled-coil region" evidence="2">
    <location>
        <begin position="285"/>
        <end position="319"/>
    </location>
</feature>
<dbReference type="Pfam" id="PF01576">
    <property type="entry name" value="Myosin_tail_1"/>
    <property type="match status" value="1"/>
</dbReference>
<dbReference type="InterPro" id="IPR002928">
    <property type="entry name" value="Myosin_tail"/>
</dbReference>
<feature type="compositionally biased region" description="Low complexity" evidence="3">
    <location>
        <begin position="965"/>
        <end position="975"/>
    </location>
</feature>
<dbReference type="PANTHER" id="PTHR45615">
    <property type="entry name" value="MYOSIN HEAVY CHAIN, NON-MUSCLE"/>
    <property type="match status" value="1"/>
</dbReference>
<dbReference type="PANTHER" id="PTHR45615:SF36">
    <property type="entry name" value="MYOSIN HEAVY CHAIN-LIKE, ISOFORM B-RELATED"/>
    <property type="match status" value="1"/>
</dbReference>
<accession>A0A1Y1KTM2</accession>
<reference evidence="5" key="1">
    <citation type="journal article" date="2016" name="Sci. Rep.">
        <title>Molecular characterization of firefly nuptial gifts: a multi-omics approach sheds light on postcopulatory sexual selection.</title>
        <authorList>
            <person name="Al-Wathiqui N."/>
            <person name="Fallon T.R."/>
            <person name="South A."/>
            <person name="Weng J.K."/>
            <person name="Lewis S.M."/>
        </authorList>
    </citation>
    <scope>NUCLEOTIDE SEQUENCE</scope>
</reference>
<dbReference type="AlphaFoldDB" id="A0A1Y1KTM2"/>
<feature type="compositionally biased region" description="Acidic residues" evidence="3">
    <location>
        <begin position="916"/>
        <end position="929"/>
    </location>
</feature>
<feature type="region of interest" description="Disordered" evidence="3">
    <location>
        <begin position="94"/>
        <end position="116"/>
    </location>
</feature>